<dbReference type="RefSeq" id="WP_186906739.1">
    <property type="nucleotide sequence ID" value="NZ_JACOPP010000003.1"/>
</dbReference>
<feature type="transmembrane region" description="Helical" evidence="1">
    <location>
        <begin position="278"/>
        <end position="299"/>
    </location>
</feature>
<feature type="transmembrane region" description="Helical" evidence="1">
    <location>
        <begin position="201"/>
        <end position="222"/>
    </location>
</feature>
<feature type="transmembrane region" description="Helical" evidence="1">
    <location>
        <begin position="254"/>
        <end position="272"/>
    </location>
</feature>
<accession>A0A8J6J583</accession>
<comment type="caution">
    <text evidence="2">The sequence shown here is derived from an EMBL/GenBank/DDBJ whole genome shotgun (WGS) entry which is preliminary data.</text>
</comment>
<feature type="transmembrane region" description="Helical" evidence="1">
    <location>
        <begin position="120"/>
        <end position="141"/>
    </location>
</feature>
<feature type="transmembrane region" description="Helical" evidence="1">
    <location>
        <begin position="81"/>
        <end position="100"/>
    </location>
</feature>
<dbReference type="EMBL" id="JACOPP010000003">
    <property type="protein sequence ID" value="MBC5732841.1"/>
    <property type="molecule type" value="Genomic_DNA"/>
</dbReference>
<feature type="transmembrane region" description="Helical" evidence="1">
    <location>
        <begin position="153"/>
        <end position="181"/>
    </location>
</feature>
<keyword evidence="3" id="KW-1185">Reference proteome</keyword>
<evidence type="ECO:0000256" key="1">
    <source>
        <dbReference type="SAM" id="Phobius"/>
    </source>
</evidence>
<evidence type="ECO:0000313" key="2">
    <source>
        <dbReference type="EMBL" id="MBC5732841.1"/>
    </source>
</evidence>
<organism evidence="2 3">
    <name type="scientific">Lawsonibacter hominis</name>
    <dbReference type="NCBI Taxonomy" id="2763053"/>
    <lineage>
        <taxon>Bacteria</taxon>
        <taxon>Bacillati</taxon>
        <taxon>Bacillota</taxon>
        <taxon>Clostridia</taxon>
        <taxon>Eubacteriales</taxon>
        <taxon>Oscillospiraceae</taxon>
        <taxon>Lawsonibacter</taxon>
    </lineage>
</organism>
<name>A0A8J6J583_9FIRM</name>
<keyword evidence="1" id="KW-0812">Transmembrane</keyword>
<protein>
    <submittedName>
        <fullName evidence="2">Uncharacterized protein</fullName>
    </submittedName>
</protein>
<gene>
    <name evidence="2" type="ORF">H8S57_03740</name>
</gene>
<reference evidence="2" key="1">
    <citation type="submission" date="2020-08" db="EMBL/GenBank/DDBJ databases">
        <title>Genome public.</title>
        <authorList>
            <person name="Liu C."/>
            <person name="Sun Q."/>
        </authorList>
    </citation>
    <scope>NUCLEOTIDE SEQUENCE</scope>
    <source>
        <strain evidence="2">NSJ-51</strain>
    </source>
</reference>
<proteinExistence type="predicted"/>
<dbReference type="AlphaFoldDB" id="A0A8J6J583"/>
<keyword evidence="1" id="KW-1133">Transmembrane helix</keyword>
<feature type="transmembrane region" description="Helical" evidence="1">
    <location>
        <begin position="55"/>
        <end position="74"/>
    </location>
</feature>
<evidence type="ECO:0000313" key="3">
    <source>
        <dbReference type="Proteomes" id="UP000661435"/>
    </source>
</evidence>
<dbReference type="Proteomes" id="UP000661435">
    <property type="component" value="Unassembled WGS sequence"/>
</dbReference>
<keyword evidence="1" id="KW-0472">Membrane</keyword>
<sequence length="316" mass="33364">MTKREALLLTAAAALGAVLAGLTEWGMGLRAGLGLIDGIGDGLRALSGLGYAGNLAAWAICLAAAGLPLGWLWYQRRRRRLYWEDALLLLLAAQLLYSLYRLANRAALIGQETLDLTGVWALAAGGALFATLAGYAVLRLLRRLEKEAGLSRLFRGLLTGAAALLVFLAVWGALSGFLAQAAAVTAGNTGDPAGAARTNGVGAVLTLLGLTPSFLGAAVLLWGARLARALEREPFGAETVELCRITAERCRRTAQCAILLCVGGNLLQLLLLPQLRKVSFTMTLPLVSVALSAALFLLCRYFQQGKAIHDDNQSII</sequence>